<gene>
    <name evidence="2" type="ORF">IOE58_00585</name>
</gene>
<feature type="transmembrane region" description="Helical" evidence="1">
    <location>
        <begin position="153"/>
        <end position="175"/>
    </location>
</feature>
<keyword evidence="3" id="KW-1185">Reference proteome</keyword>
<accession>A0ABR9VX46</accession>
<dbReference type="RefSeq" id="WP_193864466.1">
    <property type="nucleotide sequence ID" value="NZ_JADEYR010000001.1"/>
</dbReference>
<proteinExistence type="predicted"/>
<keyword evidence="1" id="KW-0472">Membrane</keyword>
<evidence type="ECO:0000313" key="2">
    <source>
        <dbReference type="EMBL" id="MBE9402762.1"/>
    </source>
</evidence>
<sequence length="195" mass="19694">MNAGRTDVDAMAAAAREARRSGGAARGHVAVVLVGTSLVLAYATLAVVQILVLNPLAAAPGRTLSQIHRDLEAADQSLSPVLALGIPALGVVLALVLGVVGMRSRTPVSTLALGYLVLLAAGTPAYFAASFGAGMSLADTYFIGGADHSPWSWPLHATSAAATVLVALAGAGRLLQLMLHAPRAGDHTPGTPPPR</sequence>
<evidence type="ECO:0008006" key="4">
    <source>
        <dbReference type="Google" id="ProtNLM"/>
    </source>
</evidence>
<feature type="transmembrane region" description="Helical" evidence="1">
    <location>
        <begin position="112"/>
        <end position="133"/>
    </location>
</feature>
<comment type="caution">
    <text evidence="2">The sequence shown here is derived from an EMBL/GenBank/DDBJ whole genome shotgun (WGS) entry which is preliminary data.</text>
</comment>
<protein>
    <recommendedName>
        <fullName evidence="4">DUF1772 domain-containing protein</fullName>
    </recommendedName>
</protein>
<reference evidence="2 3" key="1">
    <citation type="submission" date="2020-10" db="EMBL/GenBank/DDBJ databases">
        <title>Draft genome and description of Brachybacterium epidermidis sp nov.</title>
        <authorList>
            <person name="Boxberger M."/>
            <person name="La Scola B."/>
        </authorList>
    </citation>
    <scope>NUCLEOTIDE SEQUENCE [LARGE SCALE GENOMIC DNA]</scope>
    <source>
        <strain evidence="2 3">Marseille-Q2903</strain>
    </source>
</reference>
<keyword evidence="1" id="KW-0812">Transmembrane</keyword>
<feature type="transmembrane region" description="Helical" evidence="1">
    <location>
        <begin position="29"/>
        <end position="52"/>
    </location>
</feature>
<dbReference type="Proteomes" id="UP000644727">
    <property type="component" value="Unassembled WGS sequence"/>
</dbReference>
<keyword evidence="1" id="KW-1133">Transmembrane helix</keyword>
<feature type="transmembrane region" description="Helical" evidence="1">
    <location>
        <begin position="81"/>
        <end position="100"/>
    </location>
</feature>
<dbReference type="EMBL" id="JADEYR010000001">
    <property type="protein sequence ID" value="MBE9402762.1"/>
    <property type="molecule type" value="Genomic_DNA"/>
</dbReference>
<evidence type="ECO:0000313" key="3">
    <source>
        <dbReference type="Proteomes" id="UP000644727"/>
    </source>
</evidence>
<evidence type="ECO:0000256" key="1">
    <source>
        <dbReference type="SAM" id="Phobius"/>
    </source>
</evidence>
<name>A0ABR9VX46_9MICO</name>
<organism evidence="2 3">
    <name type="scientific">Brachybacterium epidermidis</name>
    <dbReference type="NCBI Taxonomy" id="2781983"/>
    <lineage>
        <taxon>Bacteria</taxon>
        <taxon>Bacillati</taxon>
        <taxon>Actinomycetota</taxon>
        <taxon>Actinomycetes</taxon>
        <taxon>Micrococcales</taxon>
        <taxon>Dermabacteraceae</taxon>
        <taxon>Brachybacterium</taxon>
    </lineage>
</organism>